<dbReference type="InterPro" id="IPR019939">
    <property type="entry name" value="CofG_family"/>
</dbReference>
<dbReference type="InterPro" id="IPR019940">
    <property type="entry name" value="CofH_family"/>
</dbReference>
<evidence type="ECO:0000256" key="11">
    <source>
        <dbReference type="ARBA" id="ARBA00022691"/>
    </source>
</evidence>
<comment type="pathway">
    <text evidence="3">Cofactor biosynthesis; coenzyme F0 biosynthesis.</text>
</comment>
<proteinExistence type="inferred from homology"/>
<dbReference type="PANTHER" id="PTHR43076">
    <property type="entry name" value="FO SYNTHASE (COFH)"/>
    <property type="match status" value="1"/>
</dbReference>
<evidence type="ECO:0000256" key="9">
    <source>
        <dbReference type="ARBA" id="ARBA00022485"/>
    </source>
</evidence>
<dbReference type="NCBIfam" id="NF005609">
    <property type="entry name" value="PRK07360.1"/>
    <property type="match status" value="1"/>
</dbReference>
<evidence type="ECO:0000256" key="1">
    <source>
        <dbReference type="ARBA" id="ARBA00001966"/>
    </source>
</evidence>
<protein>
    <recommendedName>
        <fullName evidence="8">FO synthase</fullName>
        <ecNumber evidence="7">2.5.1.147</ecNumber>
        <ecNumber evidence="6">4.3.1.32</ecNumber>
    </recommendedName>
</protein>
<dbReference type="PROSITE" id="PS51918">
    <property type="entry name" value="RADICAL_SAM"/>
    <property type="match status" value="2"/>
</dbReference>
<dbReference type="NCBIfam" id="TIGR03551">
    <property type="entry name" value="F420_cofH"/>
    <property type="match status" value="1"/>
</dbReference>
<evidence type="ECO:0000256" key="14">
    <source>
        <dbReference type="ARBA" id="ARBA00023014"/>
    </source>
</evidence>
<dbReference type="InterPro" id="IPR006638">
    <property type="entry name" value="Elp3/MiaA/NifB-like_rSAM"/>
</dbReference>
<keyword evidence="15" id="KW-0456">Lyase</keyword>
<dbReference type="InterPro" id="IPR007197">
    <property type="entry name" value="rSAM"/>
</dbReference>
<dbReference type="HAMAP" id="MF_01611">
    <property type="entry name" value="FO_synth_sub1"/>
    <property type="match status" value="1"/>
</dbReference>
<keyword evidence="11" id="KW-0949">S-adenosyl-L-methionine</keyword>
<evidence type="ECO:0000256" key="10">
    <source>
        <dbReference type="ARBA" id="ARBA00022679"/>
    </source>
</evidence>
<evidence type="ECO:0000256" key="3">
    <source>
        <dbReference type="ARBA" id="ARBA00004712"/>
    </source>
</evidence>
<name>A0A085K9J8_SPHYA</name>
<gene>
    <name evidence="18" type="primary">cofH</name>
    <name evidence="18" type="ORF">EBF16_12385</name>
</gene>
<dbReference type="SMART" id="SM00729">
    <property type="entry name" value="Elp3"/>
    <property type="match status" value="2"/>
</dbReference>
<dbReference type="HAMAP" id="MF_01612">
    <property type="entry name" value="FO_synth_sub2"/>
    <property type="match status" value="1"/>
</dbReference>
<dbReference type="NCBIfam" id="NF004884">
    <property type="entry name" value="PRK06245.1"/>
    <property type="match status" value="1"/>
</dbReference>
<dbReference type="Pfam" id="PF19288">
    <property type="entry name" value="CofH_C"/>
    <property type="match status" value="1"/>
</dbReference>
<evidence type="ECO:0000256" key="17">
    <source>
        <dbReference type="ARBA" id="ARBA00048974"/>
    </source>
</evidence>
<dbReference type="SUPFAM" id="SSF102114">
    <property type="entry name" value="Radical SAM enzymes"/>
    <property type="match status" value="2"/>
</dbReference>
<dbReference type="Proteomes" id="UP000280708">
    <property type="component" value="Chromosome"/>
</dbReference>
<dbReference type="InterPro" id="IPR020050">
    <property type="entry name" value="FO_synthase_su2"/>
</dbReference>
<keyword evidence="12" id="KW-0479">Metal-binding</keyword>
<dbReference type="SFLD" id="SFLDG01388">
    <property type="entry name" value="7_8-didemethyl-8-hydroxy-5-dea"/>
    <property type="match status" value="2"/>
</dbReference>
<dbReference type="GO" id="GO:0141093">
    <property type="term" value="F:5-amino-6-(D-ribitylamino)uracil--L-tyrosine 4-hydroxyphenyl transferase activity"/>
    <property type="evidence" value="ECO:0007669"/>
    <property type="project" value="UniProtKB-EC"/>
</dbReference>
<comment type="similarity">
    <text evidence="4">In the C-terminal section; belongs to the radical SAM superfamily. CofH family.</text>
</comment>
<keyword evidence="10 18" id="KW-0808">Transferase</keyword>
<evidence type="ECO:0000256" key="4">
    <source>
        <dbReference type="ARBA" id="ARBA00010051"/>
    </source>
</evidence>
<dbReference type="InterPro" id="IPR045567">
    <property type="entry name" value="CofH/MnqC-like_C"/>
</dbReference>
<comment type="catalytic activity">
    <reaction evidence="17">
        <text>5-amino-5-(4-hydroxybenzyl)-6-(D-ribitylimino)-5,6-dihydrouracil + S-adenosyl-L-methionine = 7,8-didemethyl-8-hydroxy-5-deazariboflavin + 5'-deoxyadenosine + L-methionine + NH4(+) + H(+)</text>
        <dbReference type="Rhea" id="RHEA:55204"/>
        <dbReference type="ChEBI" id="CHEBI:15378"/>
        <dbReference type="ChEBI" id="CHEBI:17319"/>
        <dbReference type="ChEBI" id="CHEBI:28938"/>
        <dbReference type="ChEBI" id="CHEBI:57844"/>
        <dbReference type="ChEBI" id="CHEBI:59789"/>
        <dbReference type="ChEBI" id="CHEBI:59904"/>
        <dbReference type="ChEBI" id="CHEBI:85936"/>
        <dbReference type="EC" id="4.3.1.32"/>
    </reaction>
</comment>
<evidence type="ECO:0000256" key="6">
    <source>
        <dbReference type="ARBA" id="ARBA00012126"/>
    </source>
</evidence>
<reference evidence="18 19" key="1">
    <citation type="submission" date="2018-10" db="EMBL/GenBank/DDBJ databases">
        <title>Characterization and genome analysis of a novel bacterium Sphingobium yanoikuyae SJTF8 capable of degrading PAHs.</title>
        <authorList>
            <person name="Yin C."/>
            <person name="Xiong W."/>
            <person name="Liang R."/>
        </authorList>
    </citation>
    <scope>NUCLEOTIDE SEQUENCE [LARGE SCALE GENOMIC DNA]</scope>
    <source>
        <strain evidence="18 19">SJTF8</strain>
    </source>
</reference>
<dbReference type="UniPathway" id="UPA00072"/>
<keyword evidence="13" id="KW-0408">Iron</keyword>
<dbReference type="EC" id="4.3.1.32" evidence="6"/>
<accession>A0A085K9J8</accession>
<dbReference type="SFLD" id="SFLDG01064">
    <property type="entry name" value="F420__menaquinone_cofactor_bio"/>
    <property type="match status" value="3"/>
</dbReference>
<dbReference type="RefSeq" id="WP_037507071.1">
    <property type="nucleotide sequence ID" value="NZ_CAIGKD010000005.1"/>
</dbReference>
<evidence type="ECO:0000256" key="2">
    <source>
        <dbReference type="ARBA" id="ARBA00003692"/>
    </source>
</evidence>
<dbReference type="PANTHER" id="PTHR43076:SF1">
    <property type="entry name" value="LIPOYL SYNTHASE 2"/>
    <property type="match status" value="1"/>
</dbReference>
<dbReference type="SFLD" id="SFLDF00343">
    <property type="entry name" value="aminofutalosine_synthase_(mqnE"/>
    <property type="match status" value="1"/>
</dbReference>
<keyword evidence="9" id="KW-0004">4Fe-4S</keyword>
<dbReference type="Gene3D" id="3.20.20.70">
    <property type="entry name" value="Aldolase class I"/>
    <property type="match status" value="2"/>
</dbReference>
<evidence type="ECO:0000256" key="15">
    <source>
        <dbReference type="ARBA" id="ARBA00023239"/>
    </source>
</evidence>
<evidence type="ECO:0000256" key="8">
    <source>
        <dbReference type="ARBA" id="ARBA00022220"/>
    </source>
</evidence>
<comment type="function">
    <text evidence="2">Catalyzes the radical-mediated synthesis of 7,8-didemethyl-8-hydroxy-5-deazariboflavin (FO) from 5-amino-6-(D-ribitylamino)uracil and L-tyrosine.</text>
</comment>
<evidence type="ECO:0000256" key="13">
    <source>
        <dbReference type="ARBA" id="ARBA00023004"/>
    </source>
</evidence>
<dbReference type="InterPro" id="IPR034405">
    <property type="entry name" value="F420"/>
</dbReference>
<dbReference type="Pfam" id="PF04055">
    <property type="entry name" value="Radical_SAM"/>
    <property type="match status" value="2"/>
</dbReference>
<dbReference type="SFLD" id="SFLDS00029">
    <property type="entry name" value="Radical_SAM"/>
    <property type="match status" value="3"/>
</dbReference>
<dbReference type="InterPro" id="IPR058240">
    <property type="entry name" value="rSAM_sf"/>
</dbReference>
<dbReference type="EMBL" id="CP033230">
    <property type="protein sequence ID" value="AYO77603.1"/>
    <property type="molecule type" value="Genomic_DNA"/>
</dbReference>
<dbReference type="NCBIfam" id="TIGR03550">
    <property type="entry name" value="F420_cofG"/>
    <property type="match status" value="1"/>
</dbReference>
<evidence type="ECO:0000256" key="7">
    <source>
        <dbReference type="ARBA" id="ARBA00012289"/>
    </source>
</evidence>
<comment type="similarity">
    <text evidence="5">In the N-terminal section; belongs to the radical SAM superfamily. CofG family.</text>
</comment>
<evidence type="ECO:0000256" key="5">
    <source>
        <dbReference type="ARBA" id="ARBA00010826"/>
    </source>
</evidence>
<comment type="catalytic activity">
    <reaction evidence="16">
        <text>5-amino-6-(D-ribitylamino)uracil + L-tyrosine + S-adenosyl-L-methionine = 5-amino-5-(4-hydroxybenzyl)-6-(D-ribitylimino)-5,6-dihydrouracil + 2-iminoacetate + 5'-deoxyadenosine + L-methionine + H(+)</text>
        <dbReference type="Rhea" id="RHEA:55200"/>
        <dbReference type="ChEBI" id="CHEBI:15378"/>
        <dbReference type="ChEBI" id="CHEBI:15934"/>
        <dbReference type="ChEBI" id="CHEBI:17319"/>
        <dbReference type="ChEBI" id="CHEBI:57844"/>
        <dbReference type="ChEBI" id="CHEBI:58315"/>
        <dbReference type="ChEBI" id="CHEBI:59789"/>
        <dbReference type="ChEBI" id="CHEBI:77846"/>
        <dbReference type="ChEBI" id="CHEBI:85936"/>
        <dbReference type="EC" id="2.5.1.147"/>
    </reaction>
</comment>
<dbReference type="CDD" id="cd01335">
    <property type="entry name" value="Radical_SAM"/>
    <property type="match status" value="2"/>
</dbReference>
<sequence>MMAVTERIGEAEHARTAELLAMPLAELMAQAAALRDEGHGRVQSWSRKIFIPLTQLCRNLCHYCTFSQPPRPGENAYMTREEVLAVARAGKAAGCTEALFTLGDKPELRFAAAREELARLGHDSTLSYLAEMAALVRDETGLLPHINAGVMTREEMAGLRRVSVSQGLMLESVSDRLCRKGGAHYRSPDKEPAARLETIRLAGELAIPFTTGILIGIGETREERIEALEAIRDLQDGYGHIQEVIVQNFRAKERTVMANAPEPDMDELLWTIAVARLILGPEMNIQAPPNLSAVDFPRLMAAGINDWGGVSPVTPDHVNPEAPWPAVERLRAATEGEGRLLVARLPVYPAYAQDNDRWQDQAMVRHVLAHADAMGFAREDSWSPGIALEPRITRPSALPVDPAIAAIVDRAMAGALLEEVEIEALFSARETDLEHVCASADALRMQEMGDTISYVVNRNINYTNICAYKCSFCAFSKGDKAEALRGKPYDLDLEEVVRRTREAWERGGTEVCLQGGIHPHYTGDTYLNLARAVKAAVPEMHIHAFSPLEVWQGAATLGLSVEDFLRRLKAVGLDTLPGTAAEILDDEVRAIICPDKLDTAQWLEVIETAHRVGFTTTATIMFGHVDTPRHWARHLIRIRDLQRRTGGFTEFVPLPFVHMEAPMGVRGQSRHGPTFREVRLMHAVARLALHPHIRSIQTSWVKLGPEGVKACLEGGANDLGGTLMNESISRAAGTQHGQEMPPAAMEALIRSIDRTPRQRSTAYGGVSEDIHARGMTAAELTPMVLTPPRKRRREADTNQERFEYAE</sequence>
<comment type="cofactor">
    <cofactor evidence="1">
        <name>[4Fe-4S] cluster</name>
        <dbReference type="ChEBI" id="CHEBI:49883"/>
    </cofactor>
</comment>
<evidence type="ECO:0000313" key="19">
    <source>
        <dbReference type="Proteomes" id="UP000280708"/>
    </source>
</evidence>
<dbReference type="NCBIfam" id="TIGR00423">
    <property type="entry name" value="CofH family radical SAM protein"/>
    <property type="match status" value="1"/>
</dbReference>
<keyword evidence="14" id="KW-0411">Iron-sulfur</keyword>
<dbReference type="AlphaFoldDB" id="A0A085K9J8"/>
<dbReference type="GO" id="GO:0046872">
    <property type="term" value="F:metal ion binding"/>
    <property type="evidence" value="ECO:0007669"/>
    <property type="project" value="UniProtKB-KW"/>
</dbReference>
<dbReference type="GO" id="GO:0051539">
    <property type="term" value="F:4 iron, 4 sulfur cluster binding"/>
    <property type="evidence" value="ECO:0007669"/>
    <property type="project" value="UniProtKB-KW"/>
</dbReference>
<dbReference type="SFLD" id="SFLDF00294">
    <property type="entry name" value="7_8-didemethyl-8-hydroxy-5-dea"/>
    <property type="match status" value="1"/>
</dbReference>
<dbReference type="GO" id="GO:0044689">
    <property type="term" value="F:7,8-didemethyl-8-hydroxy-5-deazariboflavin synthase activity"/>
    <property type="evidence" value="ECO:0007669"/>
    <property type="project" value="UniProtKB-EC"/>
</dbReference>
<organism evidence="18 19">
    <name type="scientific">Sphingobium yanoikuyae</name>
    <name type="common">Sphingomonas yanoikuyae</name>
    <dbReference type="NCBI Taxonomy" id="13690"/>
    <lineage>
        <taxon>Bacteria</taxon>
        <taxon>Pseudomonadati</taxon>
        <taxon>Pseudomonadota</taxon>
        <taxon>Alphaproteobacteria</taxon>
        <taxon>Sphingomonadales</taxon>
        <taxon>Sphingomonadaceae</taxon>
        <taxon>Sphingobium</taxon>
    </lineage>
</organism>
<dbReference type="InterPro" id="IPR013785">
    <property type="entry name" value="Aldolase_TIM"/>
</dbReference>
<evidence type="ECO:0000256" key="16">
    <source>
        <dbReference type="ARBA" id="ARBA00048468"/>
    </source>
</evidence>
<evidence type="ECO:0000313" key="18">
    <source>
        <dbReference type="EMBL" id="AYO77603.1"/>
    </source>
</evidence>
<evidence type="ECO:0000256" key="12">
    <source>
        <dbReference type="ARBA" id="ARBA00022723"/>
    </source>
</evidence>
<dbReference type="EC" id="2.5.1.147" evidence="7"/>
<dbReference type="SFLD" id="SFLDG01389">
    <property type="entry name" value="menaquinone_synthsis_involved"/>
    <property type="match status" value="1"/>
</dbReference>